<reference evidence="4" key="1">
    <citation type="journal article" date="2018" name="Nat. Microbiol.">
        <title>Leveraging single-cell genomics to expand the fungal tree of life.</title>
        <authorList>
            <person name="Ahrendt S.R."/>
            <person name="Quandt C.A."/>
            <person name="Ciobanu D."/>
            <person name="Clum A."/>
            <person name="Salamov A."/>
            <person name="Andreopoulos B."/>
            <person name="Cheng J.F."/>
            <person name="Woyke T."/>
            <person name="Pelin A."/>
            <person name="Henrissat B."/>
            <person name="Reynolds N.K."/>
            <person name="Benny G.L."/>
            <person name="Smith M.E."/>
            <person name="James T.Y."/>
            <person name="Grigoriev I.V."/>
        </authorList>
    </citation>
    <scope>NUCLEOTIDE SEQUENCE [LARGE SCALE GENOMIC DNA]</scope>
</reference>
<evidence type="ECO:0000313" key="4">
    <source>
        <dbReference type="Proteomes" id="UP000269721"/>
    </source>
</evidence>
<dbReference type="Gene3D" id="2.130.10.10">
    <property type="entry name" value="YVTN repeat-like/Quinoprotein amine dehydrogenase"/>
    <property type="match status" value="1"/>
</dbReference>
<protein>
    <recommendedName>
        <fullName evidence="2">RSE1/DDB1/CPSF1 first beta-propeller domain-containing protein</fullName>
    </recommendedName>
</protein>
<evidence type="ECO:0000259" key="2">
    <source>
        <dbReference type="Pfam" id="PF10433"/>
    </source>
</evidence>
<dbReference type="InterPro" id="IPR050358">
    <property type="entry name" value="RSE1/DDB1/CFT1"/>
</dbReference>
<evidence type="ECO:0000313" key="3">
    <source>
        <dbReference type="EMBL" id="RKO91040.1"/>
    </source>
</evidence>
<accession>A0A4P9WIS9</accession>
<feature type="region of interest" description="Disordered" evidence="1">
    <location>
        <begin position="714"/>
        <end position="744"/>
    </location>
</feature>
<keyword evidence="4" id="KW-1185">Reference proteome</keyword>
<dbReference type="EMBL" id="KZ995259">
    <property type="protein sequence ID" value="RKO91040.1"/>
    <property type="molecule type" value="Genomic_DNA"/>
</dbReference>
<gene>
    <name evidence="3" type="ORF">BDK51DRAFT_51243</name>
</gene>
<feature type="region of interest" description="Disordered" evidence="1">
    <location>
        <begin position="757"/>
        <end position="804"/>
    </location>
</feature>
<dbReference type="Proteomes" id="UP000269721">
    <property type="component" value="Unassembled WGS sequence"/>
</dbReference>
<sequence>MSSIYTLYKDILPPSAINACAEARFVSPRAVNLVVARAGLLQVYNIVEEDAPSADSSASVDDPEEKDLEKTQSRPINASASPDRTPKIARLELFAQFKLYGNITSIGVVRTTTSVGVLGMDSLLLSFKDAKLSLIEYSEATRNIVTVSIHYYEREEFKTITSCLSTQYRMCQIQKEALTDKWIPEIRVDPQNRCAVLNFYNDRLAILPFKQDGGVVDVDEATRFVAAKMTASRLRTFPPSKYPFSPSFVIPVSSIDPKIRNVVDMTFLYDYFEPTLAILFETVQTWTGRLVARKDTKSLIVVSLNISQKSYPVLFQVDGLAYNCHKLVPVPSPVGGILIFSPNAIIHMDQTSVPGVVCAVNAYYGIESSIPSSAPESSSSAPPSSSLNPLYNRAIISDFTLCGLSLEGCVAYFINPDTVMLVLRSGELIVVQLEGQDAGGSGWKRRKSGVRKFSLRRLGLRAVLPSCGVRIEGLGIGRASRGLGGIGGLADAAERTTHYGYAFVASRVADSLLIQFTESGDFAVGGGVAAVDPLMEGSVASAASTPGPSSSAALELDDDMDEDIYGASTFETPAQAQPSGINGTTLAPAQIATVSATSEPPLRFRVTDSLICTGPIRDAAVGEPTTYSTSPFTPPSHRLDLEVVTCVGEGVHGALGILHRSVRPQIVSSFELPDVSDMWTVRCRRRRGPAGGTGPADETESSIVGFGSAEGTALGSSVGSAVGSTVSSPGRGALADAGPEAGSVDADIGAARRTDPMDFELEGSGGGDTANGIQGNGIQGAPDGDVEMGSDANNAPSMKDGENEEFTRFLVLSRESGTSILETGAANSSRD</sequence>
<dbReference type="InterPro" id="IPR018846">
    <property type="entry name" value="Beta-prop_RSE1/DDB1/CPSF1_1st"/>
</dbReference>
<feature type="compositionally biased region" description="Low complexity" evidence="1">
    <location>
        <begin position="714"/>
        <end position="728"/>
    </location>
</feature>
<dbReference type="Pfam" id="PF10433">
    <property type="entry name" value="Beta-prop_RSE1_1st"/>
    <property type="match status" value="1"/>
</dbReference>
<dbReference type="PANTHER" id="PTHR10644">
    <property type="entry name" value="DNA REPAIR/RNA PROCESSING CPSF FAMILY"/>
    <property type="match status" value="1"/>
</dbReference>
<name>A0A4P9WIS9_9FUNG</name>
<feature type="compositionally biased region" description="Gly residues" evidence="1">
    <location>
        <begin position="763"/>
        <end position="778"/>
    </location>
</feature>
<organism evidence="3 4">
    <name type="scientific">Blyttiomyces helicus</name>
    <dbReference type="NCBI Taxonomy" id="388810"/>
    <lineage>
        <taxon>Eukaryota</taxon>
        <taxon>Fungi</taxon>
        <taxon>Fungi incertae sedis</taxon>
        <taxon>Chytridiomycota</taxon>
        <taxon>Chytridiomycota incertae sedis</taxon>
        <taxon>Chytridiomycetes</taxon>
        <taxon>Chytridiomycetes incertae sedis</taxon>
        <taxon>Blyttiomyces</taxon>
    </lineage>
</organism>
<feature type="region of interest" description="Disordered" evidence="1">
    <location>
        <begin position="53"/>
        <end position="83"/>
    </location>
</feature>
<dbReference type="AlphaFoldDB" id="A0A4P9WIS9"/>
<feature type="domain" description="RSE1/DDB1/CPSF1 first beta-propeller" evidence="2">
    <location>
        <begin position="89"/>
        <end position="356"/>
    </location>
</feature>
<feature type="compositionally biased region" description="Polar residues" evidence="1">
    <location>
        <begin position="73"/>
        <end position="82"/>
    </location>
</feature>
<evidence type="ECO:0000256" key="1">
    <source>
        <dbReference type="SAM" id="MobiDB-lite"/>
    </source>
</evidence>
<dbReference type="InterPro" id="IPR015943">
    <property type="entry name" value="WD40/YVTN_repeat-like_dom_sf"/>
</dbReference>
<dbReference type="OrthoDB" id="6109at2759"/>
<proteinExistence type="predicted"/>